<accession>A0A9D9D8A9</accession>
<dbReference type="EMBL" id="JADINH010000024">
    <property type="protein sequence ID" value="MBO8415031.1"/>
    <property type="molecule type" value="Genomic_DNA"/>
</dbReference>
<evidence type="ECO:0000256" key="4">
    <source>
        <dbReference type="ARBA" id="ARBA00023125"/>
    </source>
</evidence>
<dbReference type="NCBIfam" id="TIGR00180">
    <property type="entry name" value="parB_part"/>
    <property type="match status" value="1"/>
</dbReference>
<dbReference type="CDD" id="cd16393">
    <property type="entry name" value="SPO0J_N"/>
    <property type="match status" value="1"/>
</dbReference>
<dbReference type="SMART" id="SM00470">
    <property type="entry name" value="ParB"/>
    <property type="match status" value="1"/>
</dbReference>
<dbReference type="InterPro" id="IPR004437">
    <property type="entry name" value="ParB/RepB/Spo0J"/>
</dbReference>
<reference evidence="8" key="2">
    <citation type="journal article" date="2021" name="PeerJ">
        <title>Extensive microbial diversity within the chicken gut microbiome revealed by metagenomics and culture.</title>
        <authorList>
            <person name="Gilroy R."/>
            <person name="Ravi A."/>
            <person name="Getino M."/>
            <person name="Pursley I."/>
            <person name="Horton D.L."/>
            <person name="Alikhan N.F."/>
            <person name="Baker D."/>
            <person name="Gharbi K."/>
            <person name="Hall N."/>
            <person name="Watson M."/>
            <person name="Adriaenssens E.M."/>
            <person name="Foster-Nyarko E."/>
            <person name="Jarju S."/>
            <person name="Secka A."/>
            <person name="Antonio M."/>
            <person name="Oren A."/>
            <person name="Chaudhuri R.R."/>
            <person name="La Ragione R."/>
            <person name="Hildebrand F."/>
            <person name="Pallen M.J."/>
        </authorList>
    </citation>
    <scope>NUCLEOTIDE SEQUENCE</scope>
    <source>
        <strain evidence="8">17213</strain>
    </source>
</reference>
<dbReference type="Proteomes" id="UP000823631">
    <property type="component" value="Unassembled WGS sequence"/>
</dbReference>
<comment type="caution">
    <text evidence="8">The sequence shown here is derived from an EMBL/GenBank/DDBJ whole genome shotgun (WGS) entry which is preliminary data.</text>
</comment>
<name>A0A9D9D8A9_9GAMM</name>
<dbReference type="PANTHER" id="PTHR33375:SF1">
    <property type="entry name" value="CHROMOSOME-PARTITIONING PROTEIN PARB-RELATED"/>
    <property type="match status" value="1"/>
</dbReference>
<dbReference type="GO" id="GO:0005694">
    <property type="term" value="C:chromosome"/>
    <property type="evidence" value="ECO:0007669"/>
    <property type="project" value="TreeGrafter"/>
</dbReference>
<dbReference type="SUPFAM" id="SSF110849">
    <property type="entry name" value="ParB/Sulfiredoxin"/>
    <property type="match status" value="1"/>
</dbReference>
<dbReference type="InterPro" id="IPR036086">
    <property type="entry name" value="ParB/Sulfiredoxin_sf"/>
</dbReference>
<feature type="domain" description="HTH cro/C1-type" evidence="7">
    <location>
        <begin position="160"/>
        <end position="188"/>
    </location>
</feature>
<dbReference type="SUPFAM" id="SSF109709">
    <property type="entry name" value="KorB DNA-binding domain-like"/>
    <property type="match status" value="1"/>
</dbReference>
<feature type="compositionally biased region" description="Basic and acidic residues" evidence="6">
    <location>
        <begin position="15"/>
        <end position="29"/>
    </location>
</feature>
<dbReference type="FunFam" id="3.90.1530.30:FF:000001">
    <property type="entry name" value="Chromosome partitioning protein ParB"/>
    <property type="match status" value="1"/>
</dbReference>
<dbReference type="Gene3D" id="3.90.1530.30">
    <property type="match status" value="1"/>
</dbReference>
<evidence type="ECO:0000256" key="5">
    <source>
        <dbReference type="ARBA" id="ARBA00025472"/>
    </source>
</evidence>
<dbReference type="InterPro" id="IPR001387">
    <property type="entry name" value="Cro/C1-type_HTH"/>
</dbReference>
<evidence type="ECO:0000259" key="7">
    <source>
        <dbReference type="PROSITE" id="PS50943"/>
    </source>
</evidence>
<dbReference type="InterPro" id="IPR041468">
    <property type="entry name" value="HTH_ParB/Spo0J"/>
</dbReference>
<evidence type="ECO:0000256" key="2">
    <source>
        <dbReference type="ARBA" id="ARBA00022372"/>
    </source>
</evidence>
<evidence type="ECO:0000313" key="8">
    <source>
        <dbReference type="EMBL" id="MBO8415031.1"/>
    </source>
</evidence>
<proteinExistence type="inferred from homology"/>
<protein>
    <recommendedName>
        <fullName evidence="2">Probable chromosome-partitioning protein ParB</fullName>
    </recommendedName>
</protein>
<dbReference type="PANTHER" id="PTHR33375">
    <property type="entry name" value="CHROMOSOME-PARTITIONING PROTEIN PARB-RELATED"/>
    <property type="match status" value="1"/>
</dbReference>
<dbReference type="CDD" id="cd00093">
    <property type="entry name" value="HTH_XRE"/>
    <property type="match status" value="1"/>
</dbReference>
<comment type="similarity">
    <text evidence="1">Belongs to the ParB family.</text>
</comment>
<dbReference type="GO" id="GO:0007059">
    <property type="term" value="P:chromosome segregation"/>
    <property type="evidence" value="ECO:0007669"/>
    <property type="project" value="UniProtKB-KW"/>
</dbReference>
<keyword evidence="4" id="KW-0238">DNA-binding</keyword>
<dbReference type="InterPro" id="IPR003115">
    <property type="entry name" value="ParB_N"/>
</dbReference>
<dbReference type="PROSITE" id="PS50943">
    <property type="entry name" value="HTH_CROC1"/>
    <property type="match status" value="1"/>
</dbReference>
<evidence type="ECO:0000256" key="6">
    <source>
        <dbReference type="SAM" id="MobiDB-lite"/>
    </source>
</evidence>
<dbReference type="FunFam" id="1.10.10.2830:FF:000001">
    <property type="entry name" value="Chromosome partitioning protein ParB"/>
    <property type="match status" value="1"/>
</dbReference>
<dbReference type="Gene3D" id="1.10.10.2830">
    <property type="match status" value="1"/>
</dbReference>
<dbReference type="Pfam" id="PF02195">
    <property type="entry name" value="ParB_N"/>
    <property type="match status" value="1"/>
</dbReference>
<dbReference type="InterPro" id="IPR050336">
    <property type="entry name" value="Chromosome_partition/occlusion"/>
</dbReference>
<dbReference type="Pfam" id="PF17762">
    <property type="entry name" value="HTH_ParB"/>
    <property type="match status" value="1"/>
</dbReference>
<keyword evidence="3" id="KW-0159">Chromosome partition</keyword>
<feature type="region of interest" description="Disordered" evidence="6">
    <location>
        <begin position="15"/>
        <end position="49"/>
    </location>
</feature>
<sequence length="329" mass="36170">MAGLGTGLSALLKESKQIKEARQAEEEKQGSAPQGRAERQAASGEKSAGDGRYSVVLIGADKLQASVYQPRQSFDDESIEELAASIKEHGLMQPLLVKKQPDGTYAIICGERRFRACRSLEMKEIPCVISDAQDTDGYALALIENIQREDLNPIEQAHALQRMISECKLTQEALAKTLGLSRGAISHYLQLARMQPEVQQLVQSGELSFSHAKVLFSLEGETQLKAARYIAAHNLSVRKAEQLVKDLLSENDNPEAEKPKPAAPRLQRFEAPLSQHFLGAKIKFSEKGDSGRVVLSYTNAEQLAKIMEALGVEQAEYTTEPVEAMPIQN</sequence>
<evidence type="ECO:0000256" key="3">
    <source>
        <dbReference type="ARBA" id="ARBA00022829"/>
    </source>
</evidence>
<evidence type="ECO:0000313" key="9">
    <source>
        <dbReference type="Proteomes" id="UP000823631"/>
    </source>
</evidence>
<evidence type="ECO:0000256" key="1">
    <source>
        <dbReference type="ARBA" id="ARBA00006295"/>
    </source>
</evidence>
<organism evidence="8 9">
    <name type="scientific">Candidatus Avisuccinivibrio stercorigallinarum</name>
    <dbReference type="NCBI Taxonomy" id="2840704"/>
    <lineage>
        <taxon>Bacteria</taxon>
        <taxon>Pseudomonadati</taxon>
        <taxon>Pseudomonadota</taxon>
        <taxon>Gammaproteobacteria</taxon>
        <taxon>Aeromonadales</taxon>
        <taxon>Succinivibrionaceae</taxon>
        <taxon>Succinivibrionaceae incertae sedis</taxon>
        <taxon>Candidatus Avisuccinivibrio</taxon>
    </lineage>
</organism>
<gene>
    <name evidence="8" type="ORF">IAB19_01455</name>
</gene>
<dbReference type="GO" id="GO:0003677">
    <property type="term" value="F:DNA binding"/>
    <property type="evidence" value="ECO:0007669"/>
    <property type="project" value="UniProtKB-KW"/>
</dbReference>
<dbReference type="AlphaFoldDB" id="A0A9D9D8A9"/>
<comment type="function">
    <text evidence="5">Involved in chromosome partition. Localize to both poles of the predivisional cell following completion of DNA replication. Binds to the DNA origin of replication.</text>
</comment>
<reference evidence="8" key="1">
    <citation type="submission" date="2020-10" db="EMBL/GenBank/DDBJ databases">
        <authorList>
            <person name="Gilroy R."/>
        </authorList>
    </citation>
    <scope>NUCLEOTIDE SEQUENCE</scope>
    <source>
        <strain evidence="8">17213</strain>
    </source>
</reference>